<feature type="transmembrane region" description="Helical" evidence="1">
    <location>
        <begin position="60"/>
        <end position="80"/>
    </location>
</feature>
<proteinExistence type="predicted"/>
<reference evidence="2 3" key="1">
    <citation type="journal article" date="2024" name="Front. Microbiol.">
        <title>Novel thermophilic genera Geochorda gen. nov. and Carboxydochorda gen. nov. from the deep terrestrial subsurface reveal the ecophysiological diversity in the class Limnochordia.</title>
        <authorList>
            <person name="Karnachuk O.V."/>
            <person name="Lukina A.P."/>
            <person name="Avakyan M.R."/>
            <person name="Kadnikov V.V."/>
            <person name="Begmatov S."/>
            <person name="Beletsky A.V."/>
            <person name="Vlasova K.G."/>
            <person name="Novikov A.A."/>
            <person name="Shcherbakova V.A."/>
            <person name="Mardanov A.V."/>
            <person name="Ravin N.V."/>
        </authorList>
    </citation>
    <scope>NUCLEOTIDE SEQUENCE [LARGE SCALE GENOMIC DNA]</scope>
    <source>
        <strain evidence="2 3">L945</strain>
    </source>
</reference>
<feature type="transmembrane region" description="Helical" evidence="1">
    <location>
        <begin position="174"/>
        <end position="196"/>
    </location>
</feature>
<accession>A0ABZ1BXJ4</accession>
<keyword evidence="1" id="KW-0812">Transmembrane</keyword>
<dbReference type="Proteomes" id="UP001332192">
    <property type="component" value="Chromosome"/>
</dbReference>
<gene>
    <name evidence="2" type="ORF">U7230_00480</name>
</gene>
<keyword evidence="1" id="KW-0472">Membrane</keyword>
<dbReference type="Pfam" id="PF12679">
    <property type="entry name" value="ABC2_membrane_2"/>
    <property type="match status" value="1"/>
</dbReference>
<feature type="transmembrane region" description="Helical" evidence="1">
    <location>
        <begin position="139"/>
        <end position="162"/>
    </location>
</feature>
<evidence type="ECO:0000313" key="3">
    <source>
        <dbReference type="Proteomes" id="UP001332192"/>
    </source>
</evidence>
<feature type="transmembrane region" description="Helical" evidence="1">
    <location>
        <begin position="20"/>
        <end position="40"/>
    </location>
</feature>
<organism evidence="2 3">
    <name type="scientific">Carboxydichorda subterranea</name>
    <dbReference type="NCBI Taxonomy" id="3109565"/>
    <lineage>
        <taxon>Bacteria</taxon>
        <taxon>Bacillati</taxon>
        <taxon>Bacillota</taxon>
        <taxon>Limnochordia</taxon>
        <taxon>Limnochordales</taxon>
        <taxon>Geochordaceae</taxon>
        <taxon>Carboxydichorda</taxon>
    </lineage>
</organism>
<evidence type="ECO:0000313" key="2">
    <source>
        <dbReference type="EMBL" id="WRP17530.1"/>
    </source>
</evidence>
<feature type="transmembrane region" description="Helical" evidence="1">
    <location>
        <begin position="101"/>
        <end position="127"/>
    </location>
</feature>
<name>A0ABZ1BXJ4_9FIRM</name>
<keyword evidence="3" id="KW-1185">Reference proteome</keyword>
<feature type="transmembrane region" description="Helical" evidence="1">
    <location>
        <begin position="216"/>
        <end position="238"/>
    </location>
</feature>
<feature type="transmembrane region" description="Helical" evidence="1">
    <location>
        <begin position="245"/>
        <end position="265"/>
    </location>
</feature>
<dbReference type="EMBL" id="CP141615">
    <property type="protein sequence ID" value="WRP17530.1"/>
    <property type="molecule type" value="Genomic_DNA"/>
</dbReference>
<evidence type="ECO:0000256" key="1">
    <source>
        <dbReference type="SAM" id="Phobius"/>
    </source>
</evidence>
<dbReference type="RefSeq" id="WP_324716800.1">
    <property type="nucleotide sequence ID" value="NZ_CP141615.1"/>
</dbReference>
<sequence length="275" mass="28921">MRAATLRDVARWEFRVVSRARWSGVFAIVFAALALSLSYFGMFHTGFSGFVGFVRTSMSLLSVITLVLPLVALAVGSLLFSGEREGHHLILAQPVTRSEVVVGRYLGVGAALAGSTLVAFGAAGFVIAMRAGTEGWLRYLGIVGLSVLLVAISLGIGVLLGITSRDRSRALGGAIIVWGLLVVLYDLVAMGLSVMLSGEVVRPLLLSMVMANPVDLVRVLGLLLIGARASLGAPGAVLSATLSDVGGWVLLPLAVGLWLVLPLFVACRSFEQQDF</sequence>
<protein>
    <submittedName>
        <fullName evidence="2">ABC transporter permease subunit</fullName>
    </submittedName>
</protein>
<keyword evidence="1" id="KW-1133">Transmembrane helix</keyword>